<dbReference type="InterPro" id="IPR053231">
    <property type="entry name" value="GPCR_LN-TM7"/>
</dbReference>
<accession>A0A9W2ZLF8</accession>
<evidence type="ECO:0000256" key="5">
    <source>
        <dbReference type="SAM" id="Phobius"/>
    </source>
</evidence>
<proteinExistence type="predicted"/>
<dbReference type="RefSeq" id="XP_055875774.1">
    <property type="nucleotide sequence ID" value="XM_056019799.1"/>
</dbReference>
<feature type="transmembrane region" description="Helical" evidence="5">
    <location>
        <begin position="113"/>
        <end position="134"/>
    </location>
</feature>
<keyword evidence="3 5" id="KW-1133">Transmembrane helix</keyword>
<feature type="transmembrane region" description="Helical" evidence="5">
    <location>
        <begin position="140"/>
        <end position="162"/>
    </location>
</feature>
<evidence type="ECO:0000256" key="2">
    <source>
        <dbReference type="ARBA" id="ARBA00022692"/>
    </source>
</evidence>
<dbReference type="OMA" id="WINNSWA"/>
<feature type="transmembrane region" description="Helical" evidence="5">
    <location>
        <begin position="26"/>
        <end position="47"/>
    </location>
</feature>
<protein>
    <submittedName>
        <fullName evidence="7">Uncharacterized protein LOC129924542</fullName>
    </submittedName>
</protein>
<organism evidence="6 7">
    <name type="scientific">Biomphalaria glabrata</name>
    <name type="common">Bloodfluke planorb</name>
    <name type="synonym">Freshwater snail</name>
    <dbReference type="NCBI Taxonomy" id="6526"/>
    <lineage>
        <taxon>Eukaryota</taxon>
        <taxon>Metazoa</taxon>
        <taxon>Spiralia</taxon>
        <taxon>Lophotrochozoa</taxon>
        <taxon>Mollusca</taxon>
        <taxon>Gastropoda</taxon>
        <taxon>Heterobranchia</taxon>
        <taxon>Euthyneura</taxon>
        <taxon>Panpulmonata</taxon>
        <taxon>Hygrophila</taxon>
        <taxon>Lymnaeoidea</taxon>
        <taxon>Planorbidae</taxon>
        <taxon>Biomphalaria</taxon>
    </lineage>
</organism>
<feature type="transmembrane region" description="Helical" evidence="5">
    <location>
        <begin position="67"/>
        <end position="93"/>
    </location>
</feature>
<dbReference type="Gene3D" id="1.20.1070.10">
    <property type="entry name" value="Rhodopsin 7-helix transmembrane proteins"/>
    <property type="match status" value="1"/>
</dbReference>
<dbReference type="InterPro" id="IPR000832">
    <property type="entry name" value="GPCR_2_secretin-like"/>
</dbReference>
<dbReference type="PANTHER" id="PTHR45902">
    <property type="entry name" value="LATROPHILIN RECEPTOR-LIKE PROTEIN A"/>
    <property type="match status" value="1"/>
</dbReference>
<keyword evidence="6" id="KW-1185">Reference proteome</keyword>
<sequence length="180" mass="19934">MFRIFTANIPNVSSRTVALSIRTLKLMVLTMIVSVSIVIVVIISSYLTSQTIGYGKKTCYLDSAFLIGVSMVAPACVVSLCNLAFLVTTIVSIHRVSSLLTFDSVKKDQYKNLILYIKLSSVTSVYWIVAVLAEAVENDILRFISILLNGLQGVSIFISYTCNRRVYQLYFRSSTSQSSS</sequence>
<gene>
    <name evidence="7" type="primary">LOC129924542</name>
</gene>
<dbReference type="GO" id="GO:0004930">
    <property type="term" value="F:G protein-coupled receptor activity"/>
    <property type="evidence" value="ECO:0007669"/>
    <property type="project" value="InterPro"/>
</dbReference>
<dbReference type="PANTHER" id="PTHR45902:SF1">
    <property type="entry name" value="LATROPHILIN RECEPTOR-LIKE PROTEIN A"/>
    <property type="match status" value="1"/>
</dbReference>
<name>A0A9W2ZLF8_BIOGL</name>
<evidence type="ECO:0000256" key="3">
    <source>
        <dbReference type="ARBA" id="ARBA00022989"/>
    </source>
</evidence>
<evidence type="ECO:0000313" key="6">
    <source>
        <dbReference type="Proteomes" id="UP001165740"/>
    </source>
</evidence>
<dbReference type="GeneID" id="129924542"/>
<keyword evidence="2 5" id="KW-0812">Transmembrane</keyword>
<dbReference type="Proteomes" id="UP001165740">
    <property type="component" value="Chromosome 2"/>
</dbReference>
<dbReference type="Pfam" id="PF00002">
    <property type="entry name" value="7tm_2"/>
    <property type="match status" value="1"/>
</dbReference>
<evidence type="ECO:0000256" key="4">
    <source>
        <dbReference type="ARBA" id="ARBA00023136"/>
    </source>
</evidence>
<dbReference type="GO" id="GO:0016020">
    <property type="term" value="C:membrane"/>
    <property type="evidence" value="ECO:0007669"/>
    <property type="project" value="UniProtKB-SubCell"/>
</dbReference>
<dbReference type="OrthoDB" id="10051649at2759"/>
<reference evidence="7" key="1">
    <citation type="submission" date="2025-08" db="UniProtKB">
        <authorList>
            <consortium name="RefSeq"/>
        </authorList>
    </citation>
    <scope>IDENTIFICATION</scope>
</reference>
<keyword evidence="4 5" id="KW-0472">Membrane</keyword>
<evidence type="ECO:0000256" key="1">
    <source>
        <dbReference type="ARBA" id="ARBA00004141"/>
    </source>
</evidence>
<comment type="subcellular location">
    <subcellularLocation>
        <location evidence="1">Membrane</location>
        <topology evidence="1">Multi-pass membrane protein</topology>
    </subcellularLocation>
</comment>
<evidence type="ECO:0000313" key="7">
    <source>
        <dbReference type="RefSeq" id="XP_055875774.1"/>
    </source>
</evidence>
<dbReference type="AlphaFoldDB" id="A0A9W2ZLF8"/>